<name>A0A9D4BLU9_DREPO</name>
<reference evidence="1" key="2">
    <citation type="submission" date="2020-11" db="EMBL/GenBank/DDBJ databases">
        <authorList>
            <person name="McCartney M.A."/>
            <person name="Auch B."/>
            <person name="Kono T."/>
            <person name="Mallez S."/>
            <person name="Becker A."/>
            <person name="Gohl D.M."/>
            <person name="Silverstein K.A.T."/>
            <person name="Koren S."/>
            <person name="Bechman K.B."/>
            <person name="Herman A."/>
            <person name="Abrahante J.E."/>
            <person name="Garbe J."/>
        </authorList>
    </citation>
    <scope>NUCLEOTIDE SEQUENCE</scope>
    <source>
        <strain evidence="1">Duluth1</strain>
        <tissue evidence="1">Whole animal</tissue>
    </source>
</reference>
<dbReference type="InterPro" id="IPR036465">
    <property type="entry name" value="vWFA_dom_sf"/>
</dbReference>
<dbReference type="Gene3D" id="3.40.50.410">
    <property type="entry name" value="von Willebrand factor, type A domain"/>
    <property type="match status" value="1"/>
</dbReference>
<dbReference type="AlphaFoldDB" id="A0A9D4BLU9"/>
<reference evidence="1" key="1">
    <citation type="journal article" date="2019" name="bioRxiv">
        <title>The Genome of the Zebra Mussel, Dreissena polymorpha: A Resource for Invasive Species Research.</title>
        <authorList>
            <person name="McCartney M.A."/>
            <person name="Auch B."/>
            <person name="Kono T."/>
            <person name="Mallez S."/>
            <person name="Zhang Y."/>
            <person name="Obille A."/>
            <person name="Becker A."/>
            <person name="Abrahante J.E."/>
            <person name="Garbe J."/>
            <person name="Badalamenti J.P."/>
            <person name="Herman A."/>
            <person name="Mangelson H."/>
            <person name="Liachko I."/>
            <person name="Sullivan S."/>
            <person name="Sone E.D."/>
            <person name="Koren S."/>
            <person name="Silverstein K.A.T."/>
            <person name="Beckman K.B."/>
            <person name="Gohl D.M."/>
        </authorList>
    </citation>
    <scope>NUCLEOTIDE SEQUENCE</scope>
    <source>
        <strain evidence="1">Duluth1</strain>
        <tissue evidence="1">Whole animal</tissue>
    </source>
</reference>
<evidence type="ECO:0000313" key="2">
    <source>
        <dbReference type="Proteomes" id="UP000828390"/>
    </source>
</evidence>
<evidence type="ECO:0008006" key="3">
    <source>
        <dbReference type="Google" id="ProtNLM"/>
    </source>
</evidence>
<comment type="caution">
    <text evidence="1">The sequence shown here is derived from an EMBL/GenBank/DDBJ whole genome shotgun (WGS) entry which is preliminary data.</text>
</comment>
<dbReference type="SUPFAM" id="SSF53300">
    <property type="entry name" value="vWA-like"/>
    <property type="match status" value="1"/>
</dbReference>
<keyword evidence="2" id="KW-1185">Reference proteome</keyword>
<organism evidence="1 2">
    <name type="scientific">Dreissena polymorpha</name>
    <name type="common">Zebra mussel</name>
    <name type="synonym">Mytilus polymorpha</name>
    <dbReference type="NCBI Taxonomy" id="45954"/>
    <lineage>
        <taxon>Eukaryota</taxon>
        <taxon>Metazoa</taxon>
        <taxon>Spiralia</taxon>
        <taxon>Lophotrochozoa</taxon>
        <taxon>Mollusca</taxon>
        <taxon>Bivalvia</taxon>
        <taxon>Autobranchia</taxon>
        <taxon>Heteroconchia</taxon>
        <taxon>Euheterodonta</taxon>
        <taxon>Imparidentia</taxon>
        <taxon>Neoheterodontei</taxon>
        <taxon>Myida</taxon>
        <taxon>Dreissenoidea</taxon>
        <taxon>Dreissenidae</taxon>
        <taxon>Dreissena</taxon>
    </lineage>
</organism>
<evidence type="ECO:0000313" key="1">
    <source>
        <dbReference type="EMBL" id="KAH3699631.1"/>
    </source>
</evidence>
<proteinExistence type="predicted"/>
<sequence length="69" mass="7567">MEAEKVEYDHVPKPPVKKHDMSLDLAFVMDATGSMGSYIESAKNNISKIVEEIVAIEKGDVCLAFGELP</sequence>
<dbReference type="Proteomes" id="UP000828390">
    <property type="component" value="Unassembled WGS sequence"/>
</dbReference>
<gene>
    <name evidence="1" type="ORF">DPMN_074590</name>
</gene>
<protein>
    <recommendedName>
        <fullName evidence="3">VWFA domain-containing protein</fullName>
    </recommendedName>
</protein>
<accession>A0A9D4BLU9</accession>
<dbReference type="EMBL" id="JAIWYP010000015">
    <property type="protein sequence ID" value="KAH3699631.1"/>
    <property type="molecule type" value="Genomic_DNA"/>
</dbReference>